<dbReference type="InterPro" id="IPR009057">
    <property type="entry name" value="Homeodomain-like_sf"/>
</dbReference>
<feature type="DNA-binding region" description="H-T-H motif" evidence="3">
    <location>
        <begin position="40"/>
        <end position="59"/>
    </location>
</feature>
<dbReference type="InterPro" id="IPR050624">
    <property type="entry name" value="HTH-type_Tx_Regulator"/>
</dbReference>
<dbReference type="Proteomes" id="UP000034166">
    <property type="component" value="Unassembled WGS sequence"/>
</dbReference>
<name>A0A0M2SZH1_9BACI</name>
<dbReference type="AlphaFoldDB" id="A0A0M2SZH1"/>
<gene>
    <name evidence="5" type="ORF">WQ57_01415</name>
</gene>
<evidence type="ECO:0000256" key="2">
    <source>
        <dbReference type="ARBA" id="ARBA00023125"/>
    </source>
</evidence>
<dbReference type="PANTHER" id="PTHR43479:SF11">
    <property type="entry name" value="ACREF_ENVCD OPERON REPRESSOR-RELATED"/>
    <property type="match status" value="1"/>
</dbReference>
<dbReference type="PATRIC" id="fig|1408103.3.peg.310"/>
<dbReference type="PRINTS" id="PR00455">
    <property type="entry name" value="HTHTETR"/>
</dbReference>
<evidence type="ECO:0000256" key="1">
    <source>
        <dbReference type="ARBA" id="ARBA00022491"/>
    </source>
</evidence>
<dbReference type="GO" id="GO:0003677">
    <property type="term" value="F:DNA binding"/>
    <property type="evidence" value="ECO:0007669"/>
    <property type="project" value="UniProtKB-UniRule"/>
</dbReference>
<proteinExistence type="predicted"/>
<dbReference type="EMBL" id="LAYY01000001">
    <property type="protein sequence ID" value="KKK39959.1"/>
    <property type="molecule type" value="Genomic_DNA"/>
</dbReference>
<evidence type="ECO:0000313" key="5">
    <source>
        <dbReference type="EMBL" id="KKK39959.1"/>
    </source>
</evidence>
<dbReference type="PROSITE" id="PS50977">
    <property type="entry name" value="HTH_TETR_2"/>
    <property type="match status" value="1"/>
</dbReference>
<comment type="caution">
    <text evidence="5">The sequence shown here is derived from an EMBL/GenBank/DDBJ whole genome shotgun (WGS) entry which is preliminary data.</text>
</comment>
<sequence length="229" mass="26873">MLEELNEFLNTFQKLPREKQLKILDAAAEAFASKGYYGSGIKDICERANISNGALYKYFLNKEELFIAVLDRCQQIMVEYLYEKHTKIESSILNAIEEYLKEIAEICGKFPAYLTVYANLGSPNMEMFSERFSERFKESGKYIYEMVREAKKRGEVIEGIDERALGFLIDNQFILFLYSMLSDYHEKRFRSFMVIEDEVELTSEKKIAFIMDSIRVFLNNKKEESYPVT</sequence>
<feature type="domain" description="HTH tetR-type" evidence="4">
    <location>
        <begin position="17"/>
        <end position="77"/>
    </location>
</feature>
<keyword evidence="2 3" id="KW-0238">DNA-binding</keyword>
<dbReference type="OrthoDB" id="9814703at2"/>
<accession>A0A0M2SZH1</accession>
<dbReference type="InterPro" id="IPR001647">
    <property type="entry name" value="HTH_TetR"/>
</dbReference>
<dbReference type="Pfam" id="PF00440">
    <property type="entry name" value="TetR_N"/>
    <property type="match status" value="1"/>
</dbReference>
<evidence type="ECO:0000256" key="3">
    <source>
        <dbReference type="PROSITE-ProRule" id="PRU00335"/>
    </source>
</evidence>
<evidence type="ECO:0000313" key="6">
    <source>
        <dbReference type="Proteomes" id="UP000034166"/>
    </source>
</evidence>
<dbReference type="PANTHER" id="PTHR43479">
    <property type="entry name" value="ACREF/ENVCD OPERON REPRESSOR-RELATED"/>
    <property type="match status" value="1"/>
</dbReference>
<keyword evidence="6" id="KW-1185">Reference proteome</keyword>
<reference evidence="5 6" key="1">
    <citation type="submission" date="2015-04" db="EMBL/GenBank/DDBJ databases">
        <title>Taxonomic description and genome sequence of Bacillus campisalis sp. nov., a novel member of the genus Bacillus isolated from solar saltern.</title>
        <authorList>
            <person name="Mathan Kumar R."/>
            <person name="Kaur G."/>
            <person name="Kumar A."/>
            <person name="Singh N.K."/>
            <person name="Kaur N."/>
            <person name="Kumar N."/>
            <person name="Mayilraj S."/>
        </authorList>
    </citation>
    <scope>NUCLEOTIDE SEQUENCE [LARGE SCALE GENOMIC DNA]</scope>
    <source>
        <strain evidence="5 6">SA2-6</strain>
    </source>
</reference>
<evidence type="ECO:0000259" key="4">
    <source>
        <dbReference type="PROSITE" id="PS50977"/>
    </source>
</evidence>
<dbReference type="Gene3D" id="1.10.357.10">
    <property type="entry name" value="Tetracycline Repressor, domain 2"/>
    <property type="match status" value="1"/>
</dbReference>
<keyword evidence="1" id="KW-0678">Repressor</keyword>
<protein>
    <recommendedName>
        <fullName evidence="4">HTH tetR-type domain-containing protein</fullName>
    </recommendedName>
</protein>
<dbReference type="SUPFAM" id="SSF46689">
    <property type="entry name" value="Homeodomain-like"/>
    <property type="match status" value="1"/>
</dbReference>
<organism evidence="5 6">
    <name type="scientific">Mesobacillus campisalis</name>
    <dbReference type="NCBI Taxonomy" id="1408103"/>
    <lineage>
        <taxon>Bacteria</taxon>
        <taxon>Bacillati</taxon>
        <taxon>Bacillota</taxon>
        <taxon>Bacilli</taxon>
        <taxon>Bacillales</taxon>
        <taxon>Bacillaceae</taxon>
        <taxon>Mesobacillus</taxon>
    </lineage>
</organism>